<feature type="region of interest" description="Disordered" evidence="1">
    <location>
        <begin position="526"/>
        <end position="549"/>
    </location>
</feature>
<dbReference type="Gene3D" id="3.70.10.10">
    <property type="match status" value="1"/>
</dbReference>
<gene>
    <name evidence="2" type="ORF">QCA50_010480</name>
</gene>
<dbReference type="Proteomes" id="UP001385951">
    <property type="component" value="Unassembled WGS sequence"/>
</dbReference>
<comment type="caution">
    <text evidence="2">The sequence shown here is derived from an EMBL/GenBank/DDBJ whole genome shotgun (WGS) entry which is preliminary data.</text>
</comment>
<dbReference type="PANTHER" id="PTHR15237:SF0">
    <property type="entry name" value="CELL CYCLE CHECKPOINT CONTROL PROTEIN"/>
    <property type="match status" value="1"/>
</dbReference>
<feature type="region of interest" description="Disordered" evidence="1">
    <location>
        <begin position="307"/>
        <end position="356"/>
    </location>
</feature>
<feature type="compositionally biased region" description="Polar residues" evidence="1">
    <location>
        <begin position="531"/>
        <end position="540"/>
    </location>
</feature>
<name>A0AAW0GB17_9APHY</name>
<organism evidence="2 3">
    <name type="scientific">Cerrena zonata</name>
    <dbReference type="NCBI Taxonomy" id="2478898"/>
    <lineage>
        <taxon>Eukaryota</taxon>
        <taxon>Fungi</taxon>
        <taxon>Dikarya</taxon>
        <taxon>Basidiomycota</taxon>
        <taxon>Agaricomycotina</taxon>
        <taxon>Agaricomycetes</taxon>
        <taxon>Polyporales</taxon>
        <taxon>Cerrenaceae</taxon>
        <taxon>Cerrena</taxon>
    </lineage>
</organism>
<reference evidence="2 3" key="1">
    <citation type="submission" date="2022-09" db="EMBL/GenBank/DDBJ databases">
        <authorList>
            <person name="Palmer J.M."/>
        </authorList>
    </citation>
    <scope>NUCLEOTIDE SEQUENCE [LARGE SCALE GENOMIC DNA]</scope>
    <source>
        <strain evidence="2 3">DSM 7382</strain>
    </source>
</reference>
<dbReference type="InterPro" id="IPR046938">
    <property type="entry name" value="DNA_clamp_sf"/>
</dbReference>
<dbReference type="GO" id="GO:0006281">
    <property type="term" value="P:DNA repair"/>
    <property type="evidence" value="ECO:0007669"/>
    <property type="project" value="TreeGrafter"/>
</dbReference>
<dbReference type="InterPro" id="IPR007268">
    <property type="entry name" value="Rad9/Ddc1"/>
</dbReference>
<dbReference type="GO" id="GO:0031573">
    <property type="term" value="P:mitotic intra-S DNA damage checkpoint signaling"/>
    <property type="evidence" value="ECO:0007669"/>
    <property type="project" value="TreeGrafter"/>
</dbReference>
<dbReference type="GO" id="GO:0071479">
    <property type="term" value="P:cellular response to ionizing radiation"/>
    <property type="evidence" value="ECO:0007669"/>
    <property type="project" value="TreeGrafter"/>
</dbReference>
<feature type="compositionally biased region" description="Low complexity" evidence="1">
    <location>
        <begin position="422"/>
        <end position="434"/>
    </location>
</feature>
<dbReference type="EMBL" id="JASBNA010000017">
    <property type="protein sequence ID" value="KAK7686260.1"/>
    <property type="molecule type" value="Genomic_DNA"/>
</dbReference>
<sequence>MPTPLQATLDSTALKQLIRILTCLSKYGDDLIILASPDRLLLHTTNLSQTAYGRIIYSKHFFSRYRVDQPLRDDGYTVDGQLSTKSLLSVLKPRTVERTVDKCDLLIVYGDSSTNGQNEGGEGNDEEIDSLESKLIVRLHCKHGVVKTHRLLLSETTRHMAPNVPESPEQSNLTIPPKNLKDILDQFHTGKGKGGKNNDLQLIWTFDVDNVFVRAQESLTVKGNDPLTTEFIVSADEFTIYDVYAPPTTVAFHLREFGAVMAFAESSNHAVNLQFTVNGNPLFVQPDNGDFYETLFIIALSQFEMPNTTNNNSQTSNRSAQRQIQPQRRKRPLETDSVHSASPSSVNGNGSERGAPPLSQIRQRIEKAPVRPRVPAQPMKAVVSMDRAPSMAQDDDSHFPGGSMPPPSLPASLMKQQPLSIPSQRPAPSQQSQQEAREEDDSPPPTPRRRASQIPLFLPGSQLSQLSKADEEAIINSGLGIEDMDMDEFQAMMEGDGEEVELNSDEENAVKDKDVRMRESSLDIFEAETQLPPTQESTGSKIFKPLFDD</sequence>
<keyword evidence="3" id="KW-1185">Reference proteome</keyword>
<protein>
    <recommendedName>
        <fullName evidence="4">Cell cycle checkpoint control protein</fullName>
    </recommendedName>
</protein>
<dbReference type="PANTHER" id="PTHR15237">
    <property type="entry name" value="DNA REPAIR PROTEIN RAD9"/>
    <property type="match status" value="1"/>
</dbReference>
<dbReference type="GO" id="GO:0030896">
    <property type="term" value="C:checkpoint clamp complex"/>
    <property type="evidence" value="ECO:0007669"/>
    <property type="project" value="InterPro"/>
</dbReference>
<feature type="compositionally biased region" description="Polar residues" evidence="1">
    <location>
        <begin position="338"/>
        <end position="350"/>
    </location>
</feature>
<evidence type="ECO:0000313" key="3">
    <source>
        <dbReference type="Proteomes" id="UP001385951"/>
    </source>
</evidence>
<evidence type="ECO:0000313" key="2">
    <source>
        <dbReference type="EMBL" id="KAK7686260.1"/>
    </source>
</evidence>
<evidence type="ECO:0008006" key="4">
    <source>
        <dbReference type="Google" id="ProtNLM"/>
    </source>
</evidence>
<dbReference type="GO" id="GO:0000076">
    <property type="term" value="P:DNA replication checkpoint signaling"/>
    <property type="evidence" value="ECO:0007669"/>
    <property type="project" value="TreeGrafter"/>
</dbReference>
<dbReference type="Pfam" id="PF04139">
    <property type="entry name" value="Rad9"/>
    <property type="match status" value="1"/>
</dbReference>
<feature type="region of interest" description="Disordered" evidence="1">
    <location>
        <begin position="386"/>
        <end position="465"/>
    </location>
</feature>
<proteinExistence type="predicted"/>
<evidence type="ECO:0000256" key="1">
    <source>
        <dbReference type="SAM" id="MobiDB-lite"/>
    </source>
</evidence>
<accession>A0AAW0GB17</accession>
<dbReference type="AlphaFoldDB" id="A0AAW0GB17"/>
<dbReference type="SUPFAM" id="SSF55979">
    <property type="entry name" value="DNA clamp"/>
    <property type="match status" value="1"/>
</dbReference>
<feature type="compositionally biased region" description="Low complexity" evidence="1">
    <location>
        <begin position="307"/>
        <end position="326"/>
    </location>
</feature>